<organism evidence="3 4">
    <name type="scientific">Desulfovibrio piger</name>
    <dbReference type="NCBI Taxonomy" id="901"/>
    <lineage>
        <taxon>Bacteria</taxon>
        <taxon>Pseudomonadati</taxon>
        <taxon>Thermodesulfobacteriota</taxon>
        <taxon>Desulfovibrionia</taxon>
        <taxon>Desulfovibrionales</taxon>
        <taxon>Desulfovibrionaceae</taxon>
        <taxon>Desulfovibrio</taxon>
    </lineage>
</organism>
<feature type="compositionally biased region" description="Low complexity" evidence="1">
    <location>
        <begin position="146"/>
        <end position="156"/>
    </location>
</feature>
<dbReference type="AlphaFoldDB" id="A0A848CIB6"/>
<feature type="domain" description="DUF6935" evidence="2">
    <location>
        <begin position="1"/>
        <end position="109"/>
    </location>
</feature>
<dbReference type="Proteomes" id="UP000522333">
    <property type="component" value="Unassembled WGS sequence"/>
</dbReference>
<dbReference type="EMBL" id="JABAFY010000033">
    <property type="protein sequence ID" value="NME52619.1"/>
    <property type="molecule type" value="Genomic_DNA"/>
</dbReference>
<proteinExistence type="predicted"/>
<reference evidence="3 4" key="1">
    <citation type="submission" date="2020-04" db="EMBL/GenBank/DDBJ databases">
        <authorList>
            <person name="Hitch T.C.A."/>
            <person name="Wylensek D."/>
            <person name="Clavel T."/>
        </authorList>
    </citation>
    <scope>NUCLEOTIDE SEQUENCE [LARGE SCALE GENOMIC DNA]</scope>
    <source>
        <strain evidence="3 4">PG-251-APC-1</strain>
    </source>
</reference>
<feature type="compositionally biased region" description="Low complexity" evidence="1">
    <location>
        <begin position="207"/>
        <end position="218"/>
    </location>
</feature>
<feature type="region of interest" description="Disordered" evidence="1">
    <location>
        <begin position="113"/>
        <end position="218"/>
    </location>
</feature>
<evidence type="ECO:0000256" key="1">
    <source>
        <dbReference type="SAM" id="MobiDB-lite"/>
    </source>
</evidence>
<gene>
    <name evidence="3" type="ORF">HF854_08835</name>
</gene>
<accession>A0A848CIB6</accession>
<comment type="caution">
    <text evidence="3">The sequence shown here is derived from an EMBL/GenBank/DDBJ whole genome shotgun (WGS) entry which is preliminary data.</text>
</comment>
<feature type="compositionally biased region" description="Polar residues" evidence="1">
    <location>
        <begin position="179"/>
        <end position="198"/>
    </location>
</feature>
<dbReference type="Pfam" id="PF22043">
    <property type="entry name" value="DUF6935"/>
    <property type="match status" value="1"/>
</dbReference>
<evidence type="ECO:0000313" key="3">
    <source>
        <dbReference type="EMBL" id="NME52619.1"/>
    </source>
</evidence>
<evidence type="ECO:0000259" key="2">
    <source>
        <dbReference type="Pfam" id="PF22043"/>
    </source>
</evidence>
<evidence type="ECO:0000313" key="4">
    <source>
        <dbReference type="Proteomes" id="UP000522333"/>
    </source>
</evidence>
<dbReference type="InterPro" id="IPR053907">
    <property type="entry name" value="DUF6935"/>
</dbReference>
<protein>
    <recommendedName>
        <fullName evidence="2">DUF6935 domain-containing protein</fullName>
    </recommendedName>
</protein>
<name>A0A848CIB6_9BACT</name>
<sequence>MLRYIMHADANWEGNQRHVTFLRRLKDPSLHYIFRSFAAGTSPENGYRMSPDAYRLVFTRKDRQQDYTRVFLRSSGADSDRRVWVKQYPDGFWYVINNADTYAKVRDPAVSGMGNSHDADFDVTAPAPQAPPAEVSAPVATRPEPAESVAPPEAQPQSSERSAAPVRPAPAETAGPSAAQPQPAENASSATVQPQSVEATLPPVAPPAEGGEAEMSTW</sequence>